<keyword evidence="1" id="KW-0489">Methyltransferase</keyword>
<dbReference type="SUPFAM" id="SSF53335">
    <property type="entry name" value="S-adenosyl-L-methionine-dependent methyltransferases"/>
    <property type="match status" value="1"/>
</dbReference>
<gene>
    <name evidence="3" type="primary">EEF1AKMT3</name>
</gene>
<dbReference type="Pfam" id="PF10294">
    <property type="entry name" value="Methyltransf_16"/>
    <property type="match status" value="1"/>
</dbReference>
<dbReference type="GO" id="GO:0032259">
    <property type="term" value="P:methylation"/>
    <property type="evidence" value="ECO:0007669"/>
    <property type="project" value="UniProtKB-KW"/>
</dbReference>
<accession>A0AAY4D4X8</accession>
<dbReference type="InterPro" id="IPR019410">
    <property type="entry name" value="Methyltransf_16"/>
</dbReference>
<evidence type="ECO:0000313" key="3">
    <source>
        <dbReference type="Ensembl" id="ENSDCDP00010040557.1"/>
    </source>
</evidence>
<dbReference type="GeneTree" id="ENSGT00940000161297"/>
<dbReference type="Proteomes" id="UP000694580">
    <property type="component" value="Chromosome 12"/>
</dbReference>
<dbReference type="GO" id="GO:0008168">
    <property type="term" value="F:methyltransferase activity"/>
    <property type="evidence" value="ECO:0007669"/>
    <property type="project" value="UniProtKB-KW"/>
</dbReference>
<dbReference type="PANTHER" id="PTHR14614:SF5">
    <property type="entry name" value="EEF1A LYSINE METHYLTRANSFERASE 3"/>
    <property type="match status" value="1"/>
</dbReference>
<evidence type="ECO:0008006" key="5">
    <source>
        <dbReference type="Google" id="ProtNLM"/>
    </source>
</evidence>
<keyword evidence="4" id="KW-1185">Reference proteome</keyword>
<dbReference type="InterPro" id="IPR029063">
    <property type="entry name" value="SAM-dependent_MTases_sf"/>
</dbReference>
<dbReference type="GO" id="GO:0005829">
    <property type="term" value="C:cytosol"/>
    <property type="evidence" value="ECO:0007669"/>
    <property type="project" value="TreeGrafter"/>
</dbReference>
<evidence type="ECO:0000313" key="4">
    <source>
        <dbReference type="Proteomes" id="UP000694580"/>
    </source>
</evidence>
<dbReference type="GO" id="GO:0032991">
    <property type="term" value="C:protein-containing complex"/>
    <property type="evidence" value="ECO:0007669"/>
    <property type="project" value="TreeGrafter"/>
</dbReference>
<keyword evidence="2" id="KW-0949">S-adenosyl-L-methionine</keyword>
<dbReference type="Ensembl" id="ENSDCDT00010050432.1">
    <property type="protein sequence ID" value="ENSDCDP00010040557.1"/>
    <property type="gene ID" value="ENSDCDG00010025881.1"/>
</dbReference>
<keyword evidence="1" id="KW-0808">Transferase</keyword>
<sequence length="220" mass="24067">MNSNKEYVFPADDDLFEETFSADAVYTFCGQEFKINQAFGANLGVAAPVWDAALHLCRFFEESPVDLKGKKIIELGAGTGIVGILAARLGADVTITDLPLAVPQLQSNVSSNVPSLGWPGAIPKVFPLSWGKDQHEFSSDWDLVLGADIVYLPDTFPLLLDTLSHLCRVGTVVYLSSKMRAEHGTPAFYGGDLPQRFNVELVQRDLEQNINIYSATLKCL</sequence>
<evidence type="ECO:0000256" key="1">
    <source>
        <dbReference type="ARBA" id="ARBA00022603"/>
    </source>
</evidence>
<dbReference type="PANTHER" id="PTHR14614">
    <property type="entry name" value="HEPATOCELLULAR CARCINOMA-ASSOCIATED ANTIGEN"/>
    <property type="match status" value="1"/>
</dbReference>
<name>A0AAY4D4X8_9TELE</name>
<reference evidence="3 4" key="1">
    <citation type="submission" date="2020-06" db="EMBL/GenBank/DDBJ databases">
        <authorList>
            <consortium name="Wellcome Sanger Institute Data Sharing"/>
        </authorList>
    </citation>
    <scope>NUCLEOTIDE SEQUENCE [LARGE SCALE GENOMIC DNA]</scope>
</reference>
<organism evidence="3 4">
    <name type="scientific">Denticeps clupeoides</name>
    <name type="common">denticle herring</name>
    <dbReference type="NCBI Taxonomy" id="299321"/>
    <lineage>
        <taxon>Eukaryota</taxon>
        <taxon>Metazoa</taxon>
        <taxon>Chordata</taxon>
        <taxon>Craniata</taxon>
        <taxon>Vertebrata</taxon>
        <taxon>Euteleostomi</taxon>
        <taxon>Actinopterygii</taxon>
        <taxon>Neopterygii</taxon>
        <taxon>Teleostei</taxon>
        <taxon>Clupei</taxon>
        <taxon>Clupeiformes</taxon>
        <taxon>Denticipitoidei</taxon>
        <taxon>Denticipitidae</taxon>
        <taxon>Denticeps</taxon>
    </lineage>
</organism>
<proteinExistence type="predicted"/>
<dbReference type="AlphaFoldDB" id="A0AAY4D4X8"/>
<evidence type="ECO:0000256" key="2">
    <source>
        <dbReference type="ARBA" id="ARBA00022691"/>
    </source>
</evidence>
<dbReference type="Gene3D" id="3.40.50.150">
    <property type="entry name" value="Vaccinia Virus protein VP39"/>
    <property type="match status" value="1"/>
</dbReference>
<reference evidence="3" key="3">
    <citation type="submission" date="2025-09" db="UniProtKB">
        <authorList>
            <consortium name="Ensembl"/>
        </authorList>
    </citation>
    <scope>IDENTIFICATION</scope>
</reference>
<reference evidence="3" key="2">
    <citation type="submission" date="2025-08" db="UniProtKB">
        <authorList>
            <consortium name="Ensembl"/>
        </authorList>
    </citation>
    <scope>IDENTIFICATION</scope>
</reference>
<protein>
    <recommendedName>
        <fullName evidence="5">EEF1A lysine methyltransferase 3</fullName>
    </recommendedName>
</protein>